<reference evidence="5 6" key="1">
    <citation type="submission" date="2012-02" db="EMBL/GenBank/DDBJ databases">
        <title>Complete genome sequence of Phycisphaera mikurensis NBRC 102666.</title>
        <authorList>
            <person name="Ankai A."/>
            <person name="Hosoyama A."/>
            <person name="Terui Y."/>
            <person name="Sekine M."/>
            <person name="Fukai R."/>
            <person name="Kato Y."/>
            <person name="Nakamura S."/>
            <person name="Yamada-Narita S."/>
            <person name="Kawakoshi A."/>
            <person name="Fukunaga Y."/>
            <person name="Yamazaki S."/>
            <person name="Fujita N."/>
        </authorList>
    </citation>
    <scope>NUCLEOTIDE SEQUENCE [LARGE SCALE GENOMIC DNA]</scope>
    <source>
        <strain evidence="6">NBRC 102666 / KCTC 22515 / FYK2301M01</strain>
    </source>
</reference>
<name>I0IAP2_PHYMF</name>
<dbReference type="SMART" id="SM00240">
    <property type="entry name" value="FHA"/>
    <property type="match status" value="1"/>
</dbReference>
<dbReference type="CDD" id="cd00060">
    <property type="entry name" value="FHA"/>
    <property type="match status" value="1"/>
</dbReference>
<accession>I0IAP2</accession>
<dbReference type="CDD" id="cd01129">
    <property type="entry name" value="PulE-GspE-like"/>
    <property type="match status" value="1"/>
</dbReference>
<dbReference type="STRING" id="1142394.PSMK_01710"/>
<dbReference type="PANTHER" id="PTHR30258:SF3">
    <property type="entry name" value="SLL1921 PROTEIN"/>
    <property type="match status" value="1"/>
</dbReference>
<dbReference type="Pfam" id="PF00437">
    <property type="entry name" value="T2SSE"/>
    <property type="match status" value="1"/>
</dbReference>
<evidence type="ECO:0000256" key="1">
    <source>
        <dbReference type="ARBA" id="ARBA00006611"/>
    </source>
</evidence>
<dbReference type="RefSeq" id="WP_014435550.1">
    <property type="nucleotide sequence ID" value="NC_017080.1"/>
</dbReference>
<dbReference type="AlphaFoldDB" id="I0IAP2"/>
<dbReference type="Gene3D" id="3.30.450.90">
    <property type="match status" value="1"/>
</dbReference>
<dbReference type="GO" id="GO:0005524">
    <property type="term" value="F:ATP binding"/>
    <property type="evidence" value="ECO:0007669"/>
    <property type="project" value="UniProtKB-KW"/>
</dbReference>
<comment type="similarity">
    <text evidence="1">Belongs to the GSP E family.</text>
</comment>
<evidence type="ECO:0000259" key="4">
    <source>
        <dbReference type="PROSITE" id="PS50006"/>
    </source>
</evidence>
<dbReference type="GO" id="GO:0016887">
    <property type="term" value="F:ATP hydrolysis activity"/>
    <property type="evidence" value="ECO:0007669"/>
    <property type="project" value="TreeGrafter"/>
</dbReference>
<dbReference type="InterPro" id="IPR008984">
    <property type="entry name" value="SMAD_FHA_dom_sf"/>
</dbReference>
<dbReference type="PROSITE" id="PS00662">
    <property type="entry name" value="T2SP_E"/>
    <property type="match status" value="1"/>
</dbReference>
<dbReference type="SUPFAM" id="SSF52540">
    <property type="entry name" value="P-loop containing nucleoside triphosphate hydrolases"/>
    <property type="match status" value="1"/>
</dbReference>
<dbReference type="Gene3D" id="2.60.200.20">
    <property type="match status" value="1"/>
</dbReference>
<dbReference type="InterPro" id="IPR001482">
    <property type="entry name" value="T2SS/T4SS_dom"/>
</dbReference>
<proteinExistence type="inferred from homology"/>
<dbReference type="Proteomes" id="UP000007881">
    <property type="component" value="Chromosome"/>
</dbReference>
<gene>
    <name evidence="5" type="ordered locus">PSMK_01710</name>
</gene>
<organism evidence="5 6">
    <name type="scientific">Phycisphaera mikurensis (strain NBRC 102666 / KCTC 22515 / FYK2301M01)</name>
    <dbReference type="NCBI Taxonomy" id="1142394"/>
    <lineage>
        <taxon>Bacteria</taxon>
        <taxon>Pseudomonadati</taxon>
        <taxon>Planctomycetota</taxon>
        <taxon>Phycisphaerae</taxon>
        <taxon>Phycisphaerales</taxon>
        <taxon>Phycisphaeraceae</taxon>
        <taxon>Phycisphaera</taxon>
    </lineage>
</organism>
<dbReference type="eggNOG" id="COG1716">
    <property type="taxonomic scope" value="Bacteria"/>
</dbReference>
<evidence type="ECO:0000256" key="3">
    <source>
        <dbReference type="ARBA" id="ARBA00022840"/>
    </source>
</evidence>
<dbReference type="Gene3D" id="3.40.50.300">
    <property type="entry name" value="P-loop containing nucleotide triphosphate hydrolases"/>
    <property type="match status" value="1"/>
</dbReference>
<dbReference type="HOGENOM" id="CLU_013446_10_5_0"/>
<dbReference type="SUPFAM" id="SSF49879">
    <property type="entry name" value="SMAD/FHA domain"/>
    <property type="match status" value="1"/>
</dbReference>
<keyword evidence="6" id="KW-1185">Reference proteome</keyword>
<dbReference type="InterPro" id="IPR000253">
    <property type="entry name" value="FHA_dom"/>
</dbReference>
<keyword evidence="2" id="KW-0547">Nucleotide-binding</keyword>
<dbReference type="PANTHER" id="PTHR30258">
    <property type="entry name" value="TYPE II SECRETION SYSTEM PROTEIN GSPE-RELATED"/>
    <property type="match status" value="1"/>
</dbReference>
<evidence type="ECO:0000313" key="6">
    <source>
        <dbReference type="Proteomes" id="UP000007881"/>
    </source>
</evidence>
<dbReference type="PROSITE" id="PS50006">
    <property type="entry name" value="FHA_DOMAIN"/>
    <property type="match status" value="1"/>
</dbReference>
<dbReference type="EMBL" id="AP012338">
    <property type="protein sequence ID" value="BAM02330.1"/>
    <property type="molecule type" value="Genomic_DNA"/>
</dbReference>
<feature type="domain" description="FHA" evidence="4">
    <location>
        <begin position="24"/>
        <end position="74"/>
    </location>
</feature>
<dbReference type="InterPro" id="IPR027417">
    <property type="entry name" value="P-loop_NTPase"/>
</dbReference>
<keyword evidence="3" id="KW-0067">ATP-binding</keyword>
<sequence length="575" mass="61141">MPLLERIDASGRVLEAVELGDGPAYLGRLGECAITITDDPQISRRHCAVAPVDGRWVLHDLKSRNGTFVGKHRVEAVKLRDQGVFRLGSTHVRFVERATVAAAPGAGEEEDEVFDVAVLVEGEAETADAAAAAAPRAATAPATARKVANAYGADSIQSLAKIGNDPGFRLDQMGLLNARSQVVHGEEGGGGSDSLMVLQMMLYGAARCHATDLHLEPGQADANLRMRIDGAMITVCDLPADLYKRIASLCKVLSDIDISQRAIVQEGHFSVRTPSRSIDYRVSFTPVMHGQKMVLRVLDKTLAPQTLESLGAPPGIISSLSAASEVSTGLMTVCGPTGSGKTTTLYAVLRGIDAGLRNVITIEDPIEYELEGVTQIPVDTERGHGFSALLRSCLRQDPDVIVLGEIRDQDTAVTAMQAATTGHLVLSTIHANDAIGTIFRLLDLGVEPYLVASTLNLVLAQRLVRTLCPHCKAPVELTAPDLARLGLESPPEDPVLGPVGCARCFATGYRGRTGVHELMTASDAIRDVVMAKPNIAQLKAAAREAGLVTLRERARELILAGETGIDEAHRVVGLI</sequence>
<evidence type="ECO:0000256" key="2">
    <source>
        <dbReference type="ARBA" id="ARBA00022741"/>
    </source>
</evidence>
<dbReference type="KEGG" id="phm:PSMK_01710"/>
<dbReference type="Pfam" id="PF00498">
    <property type="entry name" value="FHA"/>
    <property type="match status" value="1"/>
</dbReference>
<evidence type="ECO:0000313" key="5">
    <source>
        <dbReference type="EMBL" id="BAM02330.1"/>
    </source>
</evidence>
<dbReference type="eggNOG" id="COG2804">
    <property type="taxonomic scope" value="Bacteria"/>
</dbReference>
<protein>
    <submittedName>
        <fullName evidence="5">Putative type IV pilus assembly protein</fullName>
    </submittedName>
</protein>
<dbReference type="GO" id="GO:0005886">
    <property type="term" value="C:plasma membrane"/>
    <property type="evidence" value="ECO:0007669"/>
    <property type="project" value="TreeGrafter"/>
</dbReference>